<dbReference type="PANTHER" id="PTHR31386">
    <property type="entry name" value="UNCHARACTERIZED PROTEIN KIAA2013"/>
    <property type="match status" value="1"/>
</dbReference>
<gene>
    <name evidence="8" type="ORF">L596_005285</name>
</gene>
<protein>
    <submittedName>
        <fullName evidence="8">Uncharacterized protein</fullName>
    </submittedName>
</protein>
<evidence type="ECO:0000256" key="5">
    <source>
        <dbReference type="ARBA" id="ARBA00023136"/>
    </source>
</evidence>
<dbReference type="STRING" id="34508.A0A4U8UZZ7"/>
<feature type="transmembrane region" description="Helical" evidence="7">
    <location>
        <begin position="30"/>
        <end position="46"/>
    </location>
</feature>
<evidence type="ECO:0000256" key="7">
    <source>
        <dbReference type="SAM" id="Phobius"/>
    </source>
</evidence>
<keyword evidence="6" id="KW-0325">Glycoprotein</keyword>
<dbReference type="Proteomes" id="UP000298663">
    <property type="component" value="Chromosome X"/>
</dbReference>
<evidence type="ECO:0000256" key="2">
    <source>
        <dbReference type="ARBA" id="ARBA00022692"/>
    </source>
</evidence>
<dbReference type="Pfam" id="PF10222">
    <property type="entry name" value="DUF2152"/>
    <property type="match status" value="1"/>
</dbReference>
<accession>A0A4U8UZZ7</accession>
<comment type="subcellular location">
    <subcellularLocation>
        <location evidence="1">Membrane</location>
        <topology evidence="1">Single-pass type I membrane protein</topology>
    </subcellularLocation>
</comment>
<dbReference type="GO" id="GO:0016020">
    <property type="term" value="C:membrane"/>
    <property type="evidence" value="ECO:0007669"/>
    <property type="project" value="UniProtKB-SubCell"/>
</dbReference>
<evidence type="ECO:0000256" key="4">
    <source>
        <dbReference type="ARBA" id="ARBA00022989"/>
    </source>
</evidence>
<evidence type="ECO:0000256" key="3">
    <source>
        <dbReference type="ARBA" id="ARBA00022729"/>
    </source>
</evidence>
<keyword evidence="9" id="KW-1185">Reference proteome</keyword>
<reference evidence="8 9" key="2">
    <citation type="journal article" date="2019" name="G3 (Bethesda)">
        <title>Hybrid Assembly of the Genome of the Entomopathogenic Nematode Steinernema carpocapsae Identifies the X-Chromosome.</title>
        <authorList>
            <person name="Serra L."/>
            <person name="Macchietto M."/>
            <person name="Macias-Munoz A."/>
            <person name="McGill C.J."/>
            <person name="Rodriguez I.M."/>
            <person name="Rodriguez B."/>
            <person name="Murad R."/>
            <person name="Mortazavi A."/>
        </authorList>
    </citation>
    <scope>NUCLEOTIDE SEQUENCE [LARGE SCALE GENOMIC DNA]</scope>
    <source>
        <strain evidence="8 9">ALL</strain>
    </source>
</reference>
<comment type="caution">
    <text evidence="8">The sequence shown here is derived from an EMBL/GenBank/DDBJ whole genome shotgun (WGS) entry which is preliminary data.</text>
</comment>
<organism evidence="8 9">
    <name type="scientific">Steinernema carpocapsae</name>
    <name type="common">Entomopathogenic nematode</name>
    <dbReference type="NCBI Taxonomy" id="34508"/>
    <lineage>
        <taxon>Eukaryota</taxon>
        <taxon>Metazoa</taxon>
        <taxon>Ecdysozoa</taxon>
        <taxon>Nematoda</taxon>
        <taxon>Chromadorea</taxon>
        <taxon>Rhabditida</taxon>
        <taxon>Tylenchina</taxon>
        <taxon>Panagrolaimomorpha</taxon>
        <taxon>Strongyloidoidea</taxon>
        <taxon>Steinernematidae</taxon>
        <taxon>Steinernema</taxon>
    </lineage>
</organism>
<reference evidence="8 9" key="1">
    <citation type="journal article" date="2015" name="Genome Biol.">
        <title>Comparative genomics of Steinernema reveals deeply conserved gene regulatory networks.</title>
        <authorList>
            <person name="Dillman A.R."/>
            <person name="Macchietto M."/>
            <person name="Porter C.F."/>
            <person name="Rogers A."/>
            <person name="Williams B."/>
            <person name="Antoshechkin I."/>
            <person name="Lee M.M."/>
            <person name="Goodwin Z."/>
            <person name="Lu X."/>
            <person name="Lewis E.E."/>
            <person name="Goodrich-Blair H."/>
            <person name="Stock S.P."/>
            <person name="Adams B.J."/>
            <person name="Sternberg P.W."/>
            <person name="Mortazavi A."/>
        </authorList>
    </citation>
    <scope>NUCLEOTIDE SEQUENCE [LARGE SCALE GENOMIC DNA]</scope>
    <source>
        <strain evidence="8 9">ALL</strain>
    </source>
</reference>
<keyword evidence="3" id="KW-0732">Signal</keyword>
<feature type="transmembrane region" description="Helical" evidence="7">
    <location>
        <begin position="555"/>
        <end position="576"/>
    </location>
</feature>
<dbReference type="PANTHER" id="PTHR31386:SF2">
    <property type="entry name" value="SIMILAR TO RIKEN CDNA 2510039O18"/>
    <property type="match status" value="1"/>
</dbReference>
<evidence type="ECO:0000313" key="9">
    <source>
        <dbReference type="Proteomes" id="UP000298663"/>
    </source>
</evidence>
<evidence type="ECO:0000256" key="1">
    <source>
        <dbReference type="ARBA" id="ARBA00004479"/>
    </source>
</evidence>
<dbReference type="EMBL" id="AZBU02000001">
    <property type="protein sequence ID" value="TMS38595.1"/>
    <property type="molecule type" value="Genomic_DNA"/>
</dbReference>
<name>A0A4U8UZZ7_STECR</name>
<keyword evidence="4 7" id="KW-1133">Transmembrane helix</keyword>
<evidence type="ECO:0000313" key="8">
    <source>
        <dbReference type="EMBL" id="TMS38595.1"/>
    </source>
</evidence>
<proteinExistence type="predicted"/>
<dbReference type="EMBL" id="CM016762">
    <property type="protein sequence ID" value="TMS38595.1"/>
    <property type="molecule type" value="Genomic_DNA"/>
</dbReference>
<keyword evidence="5 7" id="KW-0472">Membrane</keyword>
<dbReference type="InterPro" id="IPR018795">
    <property type="entry name" value="K2013-like"/>
</dbReference>
<keyword evidence="2 7" id="KW-0812">Transmembrane</keyword>
<sequence length="599" mass="66519">MLAFDILSVMHFQNVLIEQAKRVLTAPRKLLVVLALSVFVLYYLLGGSNDYSSSVTASFCVANHWGKNRRGISDDGTHWTHDSSVAFVGNGQIGIDIARERQVRIAASRSTVLDLPIGFKPLLNIRFPEGTASDEELLTDFDQGVVRTARCVSQANQCICSSQTVYAHRSRPNLLVQEIQIVNPADRSVVVEFSVEDSKDWTKGDSLGGSSVFTRSVTAGNDKIAVAAVCSTMPGKVTVKEKREETFRFMCVLEQAKIENGKQDVEALQKVSLAAMNNFATFKNMNDVSIDMEHYDGWKTLNNVSFYLSHSKAPSVLNADLLNYTKYALLSNSPAPLLSLDLSADKKKEVEGFLDRNELCYKAHTNLLYPSKLWNAWNSIDELVKTMEIWLLTLKKRGCQPIMKAGAHGVVQAFVLSLGGLTFTGQHLEMSFDPADLHREIGIKNVKMGKAFVSIQVDLDDENKPILCVSSSSPMFACDAGCLDPPVAVGSAKLILPVKLTKPLTPILYLTSERAHLAQLRETIHVVELGVAPSHENDLIAIHKHGHRLGGLPTVIWVFLGVLLIAFHCFLFKLLYSEWIKSDYTPYNAFLRARYMREH</sequence>
<dbReference type="AlphaFoldDB" id="A0A4U8UZZ7"/>
<dbReference type="OrthoDB" id="10017443at2759"/>
<evidence type="ECO:0000256" key="6">
    <source>
        <dbReference type="ARBA" id="ARBA00023180"/>
    </source>
</evidence>